<dbReference type="GO" id="GO:0046872">
    <property type="term" value="F:metal ion binding"/>
    <property type="evidence" value="ECO:0007669"/>
    <property type="project" value="UniProtKB-KW"/>
</dbReference>
<dbReference type="RefSeq" id="WP_109532497.1">
    <property type="nucleotide sequence ID" value="NZ_CAXPUO010000072.1"/>
</dbReference>
<evidence type="ECO:0000256" key="3">
    <source>
        <dbReference type="PIRSR" id="PIRSR002825-1"/>
    </source>
</evidence>
<sequence>MFRNLTALGTAFTALLTAAAPAALAQEVNLYSSRHYDTDLRLYENFTAATGIRINLIEGTGEQLLERIQTEGEASPADLYITVDGGRLHRAVEAGVFQPIESEILEQRVPENFQHPDNLWFGLSSRARVIFTRVGERPDWLNDYEDLADPRLEGEICIRSSSNIYNISLMAEMIEVLGAEGAEEWAAGVNNNLARQPQGGDRDQLRALAADECSVAVSNTYYWGALAASDNPDDVAVAEAVEFFYPNQGTEDEPGRGAHVNISGAGVTQHAPNRENAIRFLEYLVSDEAQAIFADSNNEFPIVPGVEIHGPVAPFTDFRNSGVNVSVYGLNAGEATDIFDRVGFP</sequence>
<keyword evidence="6" id="KW-1185">Reference proteome</keyword>
<evidence type="ECO:0000313" key="5">
    <source>
        <dbReference type="EMBL" id="PWE30353.1"/>
    </source>
</evidence>
<dbReference type="PANTHER" id="PTHR30006">
    <property type="entry name" value="THIAMINE-BINDING PERIPLASMIC PROTEIN-RELATED"/>
    <property type="match status" value="1"/>
</dbReference>
<organism evidence="5 6">
    <name type="scientific">Pararhodobacter marinus</name>
    <dbReference type="NCBI Taxonomy" id="2184063"/>
    <lineage>
        <taxon>Bacteria</taxon>
        <taxon>Pseudomonadati</taxon>
        <taxon>Pseudomonadota</taxon>
        <taxon>Alphaproteobacteria</taxon>
        <taxon>Rhodobacterales</taxon>
        <taxon>Paracoccaceae</taxon>
        <taxon>Pararhodobacter</taxon>
    </lineage>
</organism>
<name>A0A2U2CEN3_9RHOB</name>
<dbReference type="Proteomes" id="UP000244940">
    <property type="component" value="Unassembled WGS sequence"/>
</dbReference>
<keyword evidence="3" id="KW-0479">Metal-binding</keyword>
<dbReference type="SUPFAM" id="SSF53850">
    <property type="entry name" value="Periplasmic binding protein-like II"/>
    <property type="match status" value="1"/>
</dbReference>
<proteinExistence type="inferred from homology"/>
<dbReference type="PIRSF" id="PIRSF002825">
    <property type="entry name" value="CfbpA"/>
    <property type="match status" value="1"/>
</dbReference>
<evidence type="ECO:0000313" key="6">
    <source>
        <dbReference type="Proteomes" id="UP000244940"/>
    </source>
</evidence>
<comment type="similarity">
    <text evidence="1">Belongs to the bacterial solute-binding protein 1 family.</text>
</comment>
<reference evidence="5 6" key="1">
    <citation type="submission" date="2018-05" db="EMBL/GenBank/DDBJ databases">
        <title>Pararhodobacter marina sp. nov., isolated from deep-sea water of the Indian Ocean.</title>
        <authorList>
            <person name="Lai Q.Sr."/>
            <person name="Liu X."/>
            <person name="Shao Z."/>
        </authorList>
    </citation>
    <scope>NUCLEOTIDE SEQUENCE [LARGE SCALE GENOMIC DNA]</scope>
    <source>
        <strain evidence="5 6">CIC4N-9</strain>
    </source>
</reference>
<dbReference type="PANTHER" id="PTHR30006:SF15">
    <property type="entry name" value="IRON-UTILIZATION PERIPLASMIC PROTEIN"/>
    <property type="match status" value="1"/>
</dbReference>
<dbReference type="OrthoDB" id="9769567at2"/>
<dbReference type="GeneID" id="94364557"/>
<dbReference type="GO" id="GO:0030288">
    <property type="term" value="C:outer membrane-bounded periplasmic space"/>
    <property type="evidence" value="ECO:0007669"/>
    <property type="project" value="TreeGrafter"/>
</dbReference>
<feature type="signal peptide" evidence="4">
    <location>
        <begin position="1"/>
        <end position="25"/>
    </location>
</feature>
<evidence type="ECO:0000256" key="1">
    <source>
        <dbReference type="ARBA" id="ARBA00008520"/>
    </source>
</evidence>
<dbReference type="AlphaFoldDB" id="A0A2U2CEN3"/>
<dbReference type="InterPro" id="IPR026045">
    <property type="entry name" value="Ferric-bd"/>
</dbReference>
<evidence type="ECO:0000256" key="2">
    <source>
        <dbReference type="ARBA" id="ARBA00022729"/>
    </source>
</evidence>
<dbReference type="Pfam" id="PF13343">
    <property type="entry name" value="SBP_bac_6"/>
    <property type="match status" value="1"/>
</dbReference>
<feature type="binding site" evidence="3">
    <location>
        <position position="221"/>
    </location>
    <ligand>
        <name>Fe cation</name>
        <dbReference type="ChEBI" id="CHEBI:24875"/>
    </ligand>
</feature>
<accession>A0A2U2CEN3</accession>
<feature type="binding site" evidence="3">
    <location>
        <position position="35"/>
    </location>
    <ligand>
        <name>Fe cation</name>
        <dbReference type="ChEBI" id="CHEBI:24875"/>
    </ligand>
</feature>
<dbReference type="Gene3D" id="3.40.190.10">
    <property type="entry name" value="Periplasmic binding protein-like II"/>
    <property type="match status" value="2"/>
</dbReference>
<keyword evidence="3" id="KW-0408">Iron</keyword>
<protein>
    <submittedName>
        <fullName evidence="5">Fe(3+) ABC transporter substrate-binding protein</fullName>
    </submittedName>
</protein>
<evidence type="ECO:0000256" key="4">
    <source>
        <dbReference type="SAM" id="SignalP"/>
    </source>
</evidence>
<gene>
    <name evidence="5" type="ORF">C4N9_06625</name>
</gene>
<keyword evidence="2 4" id="KW-0732">Signal</keyword>
<feature type="chain" id="PRO_5015700964" evidence="4">
    <location>
        <begin position="26"/>
        <end position="345"/>
    </location>
</feature>
<feature type="binding site" evidence="3">
    <location>
        <position position="222"/>
    </location>
    <ligand>
        <name>Fe cation</name>
        <dbReference type="ChEBI" id="CHEBI:24875"/>
    </ligand>
</feature>
<dbReference type="EMBL" id="QEYD01000003">
    <property type="protein sequence ID" value="PWE30353.1"/>
    <property type="molecule type" value="Genomic_DNA"/>
</dbReference>
<comment type="caution">
    <text evidence="5">The sequence shown here is derived from an EMBL/GenBank/DDBJ whole genome shotgun (WGS) entry which is preliminary data.</text>
</comment>